<dbReference type="EMBL" id="JBJUIK010000013">
    <property type="protein sequence ID" value="KAL3506188.1"/>
    <property type="molecule type" value="Genomic_DNA"/>
</dbReference>
<evidence type="ECO:0000313" key="2">
    <source>
        <dbReference type="Proteomes" id="UP001630127"/>
    </source>
</evidence>
<reference evidence="1 2" key="1">
    <citation type="submission" date="2024-11" db="EMBL/GenBank/DDBJ databases">
        <title>A near-complete genome assembly of Cinchona calisaya.</title>
        <authorList>
            <person name="Lian D.C."/>
            <person name="Zhao X.W."/>
            <person name="Wei L."/>
        </authorList>
    </citation>
    <scope>NUCLEOTIDE SEQUENCE [LARGE SCALE GENOMIC DNA]</scope>
    <source>
        <tissue evidence="1">Nenye</tissue>
    </source>
</reference>
<sequence length="117" mass="13507">MEVASGIYYCCCPVSATGEIHPKRREDELTDRRSLQISSGIDNFPPYDKFEFWFRQVFMVDQELGKVAHQALWKDSAPVGNVIVDVGMLAAHSLLLMRKGTEWRVCPKRLFWRVQDS</sequence>
<dbReference type="AlphaFoldDB" id="A0ABD2YFM5"/>
<name>A0ABD2YFM5_9GENT</name>
<dbReference type="Proteomes" id="UP001630127">
    <property type="component" value="Unassembled WGS sequence"/>
</dbReference>
<protein>
    <submittedName>
        <fullName evidence="1">Uncharacterized protein</fullName>
    </submittedName>
</protein>
<comment type="caution">
    <text evidence="1">The sequence shown here is derived from an EMBL/GenBank/DDBJ whole genome shotgun (WGS) entry which is preliminary data.</text>
</comment>
<keyword evidence="2" id="KW-1185">Reference proteome</keyword>
<proteinExistence type="predicted"/>
<accession>A0ABD2YFM5</accession>
<gene>
    <name evidence="1" type="ORF">ACH5RR_031570</name>
</gene>
<evidence type="ECO:0000313" key="1">
    <source>
        <dbReference type="EMBL" id="KAL3506188.1"/>
    </source>
</evidence>
<organism evidence="1 2">
    <name type="scientific">Cinchona calisaya</name>
    <dbReference type="NCBI Taxonomy" id="153742"/>
    <lineage>
        <taxon>Eukaryota</taxon>
        <taxon>Viridiplantae</taxon>
        <taxon>Streptophyta</taxon>
        <taxon>Embryophyta</taxon>
        <taxon>Tracheophyta</taxon>
        <taxon>Spermatophyta</taxon>
        <taxon>Magnoliopsida</taxon>
        <taxon>eudicotyledons</taxon>
        <taxon>Gunneridae</taxon>
        <taxon>Pentapetalae</taxon>
        <taxon>asterids</taxon>
        <taxon>lamiids</taxon>
        <taxon>Gentianales</taxon>
        <taxon>Rubiaceae</taxon>
        <taxon>Cinchonoideae</taxon>
        <taxon>Cinchoneae</taxon>
        <taxon>Cinchona</taxon>
    </lineage>
</organism>